<reference evidence="4" key="1">
    <citation type="submission" date="2017-02" db="UniProtKB">
        <authorList>
            <consortium name="WormBaseParasite"/>
        </authorList>
    </citation>
    <scope>IDENTIFICATION</scope>
</reference>
<name>A0A0M3K8P4_ANISI</name>
<feature type="region of interest" description="Disordered" evidence="1">
    <location>
        <begin position="203"/>
        <end position="223"/>
    </location>
</feature>
<evidence type="ECO:0000313" key="2">
    <source>
        <dbReference type="EMBL" id="VDK58598.1"/>
    </source>
</evidence>
<dbReference type="EMBL" id="UYRR01033370">
    <property type="protein sequence ID" value="VDK58598.1"/>
    <property type="molecule type" value="Genomic_DNA"/>
</dbReference>
<evidence type="ECO:0000313" key="4">
    <source>
        <dbReference type="WBParaSite" id="ASIM_0001733501-mRNA-1"/>
    </source>
</evidence>
<feature type="region of interest" description="Disordered" evidence="1">
    <location>
        <begin position="83"/>
        <end position="115"/>
    </location>
</feature>
<keyword evidence="3" id="KW-1185">Reference proteome</keyword>
<sequence>MWKKARYLRKLPPSWIMLNRLLQTLKVPYRIVQMQPLNDSGDRANARLYQQNAANDNQNHKMFMETKDNRMEDDKYGMDRVAESTVDKTQEASCSEVVEADSPKASQSSQSSSCYEQESLLITPLRELLDAEDSNSNQGPSYDTGKDASGSALDVVEGNPSKETFRADALGSKSGLDGSANWNLETPSRRVIDHLMVVGSETRRCRSDAEEHHEDPFETPKKV</sequence>
<reference evidence="2 3" key="2">
    <citation type="submission" date="2018-11" db="EMBL/GenBank/DDBJ databases">
        <authorList>
            <consortium name="Pathogen Informatics"/>
        </authorList>
    </citation>
    <scope>NUCLEOTIDE SEQUENCE [LARGE SCALE GENOMIC DNA]</scope>
</reference>
<dbReference type="AlphaFoldDB" id="A0A0M3K8P4"/>
<evidence type="ECO:0000313" key="3">
    <source>
        <dbReference type="Proteomes" id="UP000267096"/>
    </source>
</evidence>
<gene>
    <name evidence="2" type="ORF">ASIM_LOCUS16742</name>
</gene>
<accession>A0A0M3K8P4</accession>
<evidence type="ECO:0000256" key="1">
    <source>
        <dbReference type="SAM" id="MobiDB-lite"/>
    </source>
</evidence>
<proteinExistence type="predicted"/>
<organism evidence="4">
    <name type="scientific">Anisakis simplex</name>
    <name type="common">Herring worm</name>
    <dbReference type="NCBI Taxonomy" id="6269"/>
    <lineage>
        <taxon>Eukaryota</taxon>
        <taxon>Metazoa</taxon>
        <taxon>Ecdysozoa</taxon>
        <taxon>Nematoda</taxon>
        <taxon>Chromadorea</taxon>
        <taxon>Rhabditida</taxon>
        <taxon>Spirurina</taxon>
        <taxon>Ascaridomorpha</taxon>
        <taxon>Ascaridoidea</taxon>
        <taxon>Anisakidae</taxon>
        <taxon>Anisakis</taxon>
        <taxon>Anisakis simplex complex</taxon>
    </lineage>
</organism>
<protein>
    <submittedName>
        <fullName evidence="2 4">Uncharacterized protein</fullName>
    </submittedName>
</protein>
<dbReference type="Proteomes" id="UP000267096">
    <property type="component" value="Unassembled WGS sequence"/>
</dbReference>
<dbReference type="WBParaSite" id="ASIM_0001733501-mRNA-1">
    <property type="protein sequence ID" value="ASIM_0001733501-mRNA-1"/>
    <property type="gene ID" value="ASIM_0001733501"/>
</dbReference>
<feature type="region of interest" description="Disordered" evidence="1">
    <location>
        <begin position="132"/>
        <end position="156"/>
    </location>
</feature>